<dbReference type="GO" id="GO:0044780">
    <property type="term" value="P:bacterial-type flagellum assembly"/>
    <property type="evidence" value="ECO:0007669"/>
    <property type="project" value="UniProtKB-UniRule"/>
</dbReference>
<accession>A0A151AYG5</accession>
<dbReference type="InterPro" id="IPR003775">
    <property type="entry name" value="Flagellar_assembly_factor_FliW"/>
</dbReference>
<reference evidence="6 7" key="1">
    <citation type="submission" date="2016-02" db="EMBL/GenBank/DDBJ databases">
        <title>Genome sequence of Moorella mulderi DSM 14980.</title>
        <authorList>
            <person name="Poehlein A."/>
            <person name="Daniel R."/>
        </authorList>
    </citation>
    <scope>NUCLEOTIDE SEQUENCE [LARGE SCALE GENOMIC DNA]</scope>
    <source>
        <strain evidence="6 7">DSM 14980</strain>
    </source>
</reference>
<protein>
    <recommendedName>
        <fullName evidence="5">Flagellar assembly factor FliW</fullName>
    </recommendedName>
</protein>
<dbReference type="RefSeq" id="WP_062283009.1">
    <property type="nucleotide sequence ID" value="NZ_LTBC01000003.1"/>
</dbReference>
<keyword evidence="2 5" id="KW-1005">Bacterial flagellum biogenesis</keyword>
<dbReference type="NCBIfam" id="NF009793">
    <property type="entry name" value="PRK13285.1-1"/>
    <property type="match status" value="1"/>
</dbReference>
<comment type="caution">
    <text evidence="6">The sequence shown here is derived from an EMBL/GenBank/DDBJ whole genome shotgun (WGS) entry which is preliminary data.</text>
</comment>
<keyword evidence="7" id="KW-1185">Reference proteome</keyword>
<dbReference type="GO" id="GO:0005737">
    <property type="term" value="C:cytoplasm"/>
    <property type="evidence" value="ECO:0007669"/>
    <property type="project" value="UniProtKB-SubCell"/>
</dbReference>
<keyword evidence="1 5" id="KW-0963">Cytoplasm</keyword>
<comment type="function">
    <text evidence="5">Acts as an anti-CsrA protein, binds CsrA and prevents it from repressing translation of its target genes, one of which is flagellin. Binds to flagellin and participates in the assembly of the flagellum.</text>
</comment>
<evidence type="ECO:0000256" key="3">
    <source>
        <dbReference type="ARBA" id="ARBA00022845"/>
    </source>
</evidence>
<evidence type="ECO:0000256" key="4">
    <source>
        <dbReference type="ARBA" id="ARBA00023186"/>
    </source>
</evidence>
<dbReference type="AlphaFoldDB" id="A0A151AYG5"/>
<dbReference type="OrthoDB" id="9801235at2"/>
<dbReference type="GO" id="GO:0006417">
    <property type="term" value="P:regulation of translation"/>
    <property type="evidence" value="ECO:0007669"/>
    <property type="project" value="UniProtKB-KW"/>
</dbReference>
<dbReference type="EMBL" id="LTBC01000003">
    <property type="protein sequence ID" value="KYH32695.1"/>
    <property type="molecule type" value="Genomic_DNA"/>
</dbReference>
<comment type="subcellular location">
    <subcellularLocation>
        <location evidence="5">Cytoplasm</location>
    </subcellularLocation>
</comment>
<dbReference type="InterPro" id="IPR024046">
    <property type="entry name" value="Flagellar_assmbl_FliW_dom_sf"/>
</dbReference>
<dbReference type="Proteomes" id="UP000075670">
    <property type="component" value="Unassembled WGS sequence"/>
</dbReference>
<dbReference type="Pfam" id="PF02623">
    <property type="entry name" value="FliW"/>
    <property type="match status" value="1"/>
</dbReference>
<evidence type="ECO:0000313" key="6">
    <source>
        <dbReference type="EMBL" id="KYH32695.1"/>
    </source>
</evidence>
<gene>
    <name evidence="5 6" type="primary">fliW</name>
    <name evidence="6" type="ORF">MOMUL_12970</name>
</gene>
<dbReference type="HAMAP" id="MF_01185">
    <property type="entry name" value="FliW"/>
    <property type="match status" value="1"/>
</dbReference>
<evidence type="ECO:0000313" key="7">
    <source>
        <dbReference type="Proteomes" id="UP000075670"/>
    </source>
</evidence>
<name>A0A151AYG5_9FIRM</name>
<keyword evidence="3 5" id="KW-0810">Translation regulation</keyword>
<comment type="similarity">
    <text evidence="5">Belongs to the FliW family.</text>
</comment>
<dbReference type="PATRIC" id="fig|1122241.3.peg.1362"/>
<keyword evidence="6" id="KW-0969">Cilium</keyword>
<evidence type="ECO:0000256" key="5">
    <source>
        <dbReference type="HAMAP-Rule" id="MF_01185"/>
    </source>
</evidence>
<keyword evidence="6" id="KW-0282">Flagellum</keyword>
<dbReference type="PANTHER" id="PTHR39190:SF1">
    <property type="entry name" value="FLAGELLAR ASSEMBLY FACTOR FLIW"/>
    <property type="match status" value="1"/>
</dbReference>
<evidence type="ECO:0000256" key="2">
    <source>
        <dbReference type="ARBA" id="ARBA00022795"/>
    </source>
</evidence>
<dbReference type="PANTHER" id="PTHR39190">
    <property type="entry name" value="FLAGELLAR ASSEMBLY FACTOR FLIW"/>
    <property type="match status" value="1"/>
</dbReference>
<keyword evidence="6" id="KW-0966">Cell projection</keyword>
<dbReference type="SUPFAM" id="SSF141457">
    <property type="entry name" value="BH3618-like"/>
    <property type="match status" value="1"/>
</dbReference>
<evidence type="ECO:0000256" key="1">
    <source>
        <dbReference type="ARBA" id="ARBA00022490"/>
    </source>
</evidence>
<keyword evidence="4 5" id="KW-0143">Chaperone</keyword>
<dbReference type="Gene3D" id="2.30.290.10">
    <property type="entry name" value="BH3618-like"/>
    <property type="match status" value="1"/>
</dbReference>
<proteinExistence type="inferred from homology"/>
<organism evidence="6 7">
    <name type="scientific">Moorella mulderi DSM 14980</name>
    <dbReference type="NCBI Taxonomy" id="1122241"/>
    <lineage>
        <taxon>Bacteria</taxon>
        <taxon>Bacillati</taxon>
        <taxon>Bacillota</taxon>
        <taxon>Clostridia</taxon>
        <taxon>Neomoorellales</taxon>
        <taxon>Neomoorellaceae</taxon>
        <taxon>Neomoorella</taxon>
    </lineage>
</organism>
<sequence length="141" mass="16031">MLVQTSRFGMVEVDPAEILTFPQGIPAFEDIRQFFFYPIPQNPAFTWLQAVNDPEVAFLLVDPFLFFPGYEVEIPDSLQRDLEIKDAADVLVLAVVTVPNGDVRRMTANLVAPMIINRAARLGRQFVMEGTKYTTRHPLFQ</sequence>
<comment type="subunit">
    <text evidence="5">Interacts with translational regulator CsrA and flagellin(s).</text>
</comment>